<accession>A0A6A4GI50</accession>
<dbReference type="OrthoDB" id="3250313at2759"/>
<evidence type="ECO:0000313" key="2">
    <source>
        <dbReference type="Proteomes" id="UP000799118"/>
    </source>
</evidence>
<dbReference type="EMBL" id="ML770019">
    <property type="protein sequence ID" value="KAE9385168.1"/>
    <property type="molecule type" value="Genomic_DNA"/>
</dbReference>
<evidence type="ECO:0000313" key="1">
    <source>
        <dbReference type="EMBL" id="KAE9385168.1"/>
    </source>
</evidence>
<dbReference type="AlphaFoldDB" id="A0A6A4GI50"/>
<protein>
    <submittedName>
        <fullName evidence="1">Uncharacterized protein</fullName>
    </submittedName>
</protein>
<proteinExistence type="predicted"/>
<organism evidence="1 2">
    <name type="scientific">Gymnopus androsaceus JB14</name>
    <dbReference type="NCBI Taxonomy" id="1447944"/>
    <lineage>
        <taxon>Eukaryota</taxon>
        <taxon>Fungi</taxon>
        <taxon>Dikarya</taxon>
        <taxon>Basidiomycota</taxon>
        <taxon>Agaricomycotina</taxon>
        <taxon>Agaricomycetes</taxon>
        <taxon>Agaricomycetidae</taxon>
        <taxon>Agaricales</taxon>
        <taxon>Marasmiineae</taxon>
        <taxon>Omphalotaceae</taxon>
        <taxon>Gymnopus</taxon>
    </lineage>
</organism>
<gene>
    <name evidence="1" type="ORF">BT96DRAFT_841059</name>
</gene>
<name>A0A6A4GI50_9AGAR</name>
<keyword evidence="2" id="KW-1185">Reference proteome</keyword>
<dbReference type="Proteomes" id="UP000799118">
    <property type="component" value="Unassembled WGS sequence"/>
</dbReference>
<reference evidence="1" key="1">
    <citation type="journal article" date="2019" name="Environ. Microbiol.">
        <title>Fungal ecological strategies reflected in gene transcription - a case study of two litter decomposers.</title>
        <authorList>
            <person name="Barbi F."/>
            <person name="Kohler A."/>
            <person name="Barry K."/>
            <person name="Baskaran P."/>
            <person name="Daum C."/>
            <person name="Fauchery L."/>
            <person name="Ihrmark K."/>
            <person name="Kuo A."/>
            <person name="LaButti K."/>
            <person name="Lipzen A."/>
            <person name="Morin E."/>
            <person name="Grigoriev I.V."/>
            <person name="Henrissat B."/>
            <person name="Lindahl B."/>
            <person name="Martin F."/>
        </authorList>
    </citation>
    <scope>NUCLEOTIDE SEQUENCE</scope>
    <source>
        <strain evidence="1">JB14</strain>
    </source>
</reference>
<sequence length="171" mass="19647">MDAYKSLLGEGRPEGALWTTTLNDWTELERYYSFKNPSAFFGAKGRPEAIKWWSQNAKPSSRRPPDIILGNADSFGLGWWIWWSAVNPEWRERDALTGRIIVGGADGDGDWSKFERPGQCGLLTILYCLFWWWGMIVTDEQRSLWTSALKDVAWVVTELVAENKYVSISYL</sequence>